<feature type="compositionally biased region" description="Low complexity" evidence="7">
    <location>
        <begin position="868"/>
        <end position="877"/>
    </location>
</feature>
<protein>
    <recommendedName>
        <fullName evidence="3 6">26S proteasome regulatory subunit RPN2</fullName>
    </recommendedName>
</protein>
<dbReference type="GO" id="GO:0005634">
    <property type="term" value="C:nucleus"/>
    <property type="evidence" value="ECO:0007669"/>
    <property type="project" value="TreeGrafter"/>
</dbReference>
<dbReference type="Pfam" id="PF18004">
    <property type="entry name" value="RPN2_C"/>
    <property type="match status" value="1"/>
</dbReference>
<keyword evidence="4" id="KW-0677">Repeat</keyword>
<feature type="domain" description="26S proteasome non-ATPase regulatory subunit 1/RPN2 N-terminal" evidence="9">
    <location>
        <begin position="5"/>
        <end position="302"/>
    </location>
</feature>
<dbReference type="SUPFAM" id="SSF48371">
    <property type="entry name" value="ARM repeat"/>
    <property type="match status" value="1"/>
</dbReference>
<proteinExistence type="inferred from homology"/>
<dbReference type="FunFam" id="1.25.10.10:FF:000017">
    <property type="entry name" value="26S proteasome non-ATPase regulatory subunit 1"/>
    <property type="match status" value="1"/>
</dbReference>
<dbReference type="Pfam" id="PF13646">
    <property type="entry name" value="HEAT_2"/>
    <property type="match status" value="1"/>
</dbReference>
<dbReference type="GO" id="GO:0042176">
    <property type="term" value="P:regulation of protein catabolic process"/>
    <property type="evidence" value="ECO:0007669"/>
    <property type="project" value="UniProtKB-UniRule"/>
</dbReference>
<feature type="region of interest" description="Disordered" evidence="7">
    <location>
        <begin position="926"/>
        <end position="964"/>
    </location>
</feature>
<dbReference type="InterPro" id="IPR016024">
    <property type="entry name" value="ARM-type_fold"/>
</dbReference>
<evidence type="ECO:0000256" key="7">
    <source>
        <dbReference type="SAM" id="MobiDB-lite"/>
    </source>
</evidence>
<evidence type="ECO:0000313" key="10">
    <source>
        <dbReference type="EMBL" id="KAJ1929625.1"/>
    </source>
</evidence>
<dbReference type="InterPro" id="IPR016642">
    <property type="entry name" value="26S_Psome_Rpn2"/>
</dbReference>
<dbReference type="Proteomes" id="UP001150569">
    <property type="component" value="Unassembled WGS sequence"/>
</dbReference>
<comment type="caution">
    <text evidence="10">The sequence shown here is derived from an EMBL/GenBank/DDBJ whole genome shotgun (WGS) entry which is preliminary data.</text>
</comment>
<evidence type="ECO:0000256" key="1">
    <source>
        <dbReference type="ARBA" id="ARBA00002187"/>
    </source>
</evidence>
<sequence>MSAITSVGGLLALLEEPEVTLQHYGLTKLNSVVDQFWSEISDSLTQIEILFEEDKFPYRQLAGLLLSKIYFNLGEYEEALQFALGAGDLFDQKEDSLYARTVANTAVEKYIHQRTAADAPTVDPRLVAVVDRMFERCFAARDYTLVVGIALEARRLDALERALTEGDSSDLYRYVQDACFPLLQNMDFRNQVLRLLLRIQTARPAPDYDAVCQYLMRLNEPESCADLLVRMAQGGQDEALLATFQVAFDLEANATQEFLSGVVHHLDRTEAKAPEGLAGHLKDILQGKHTIRLHLDFLFRNNHTDLALLKLSRDRLDSRNSVYHSALSFANAYLHAGTTVDDFLRTNLEWLSRASNWTKFTAAAALGVIHRGQTDRALSLMSRYLPQDGVSNSSYSEAGAFFALGLISANRGGPVVEYLTNALNAYQTSQLEILQHGACLGLGAASMGSADIALFGHLKNVLFTDSAVAGEAAGLAMGLVMLGTGSEECLAEMLQYAQDTQHEKIIRGLALGMAFIMYDRRDEADDLIESLADDKDPILRYGAMYMVALAYCGTGSNKAIKRLLHVAVSDVSDDVRRAAVTALGFILFRSSEQVPRMVQLLAESYNPHVRYGATLALGIACAGTGSKDAIAMLEPMTNDTMDHVRQGALIALAMVQIQQTEAADPKVAATRKLYDGIIADKHGDPMAKLGAVLGQGIIDAGGRNVTIALQTQSGQTRMPAVVGMALFTQFWFWFPLAHFLPLAFTPTAFIGLDKDLRVPKLEVISEARPALFAYPEPYQPPTTDNAVRVATAVLSTTAKARARAKRAEREKQRKRAAEAAAAGGDAMMDTDEPKPSDTGMAVDKDDDLAVAAEGEEAKAEKDGEEAESSATAAAPEPTSEKLSNLSRVLPAQWAHIHFPADSRYEPVKQGPLGGIVLLRDRHPDQPHEFMTSVVPKSGETSSSASNHSELPLPKPFEYPFGNDT</sequence>
<dbReference type="Pfam" id="PF21505">
    <property type="entry name" value="RPN2_N"/>
    <property type="match status" value="1"/>
</dbReference>
<dbReference type="PIRSF" id="PIRSF015947">
    <property type="entry name" value="26S_Psome_Rpn2"/>
    <property type="match status" value="1"/>
</dbReference>
<dbReference type="OrthoDB" id="261572at2759"/>
<name>A0A9W8AFF2_9FUNG</name>
<evidence type="ECO:0000256" key="4">
    <source>
        <dbReference type="ARBA" id="ARBA00022737"/>
    </source>
</evidence>
<dbReference type="GO" id="GO:0043161">
    <property type="term" value="P:proteasome-mediated ubiquitin-dependent protein catabolic process"/>
    <property type="evidence" value="ECO:0007669"/>
    <property type="project" value="TreeGrafter"/>
</dbReference>
<dbReference type="AlphaFoldDB" id="A0A9W8AFF2"/>
<dbReference type="InterPro" id="IPR002015">
    <property type="entry name" value="Proteasome/cyclosome_rpt"/>
</dbReference>
<evidence type="ECO:0000313" key="11">
    <source>
        <dbReference type="Proteomes" id="UP001150569"/>
    </source>
</evidence>
<dbReference type="InterPro" id="IPR048570">
    <property type="entry name" value="PSMD1_RPN2_N"/>
</dbReference>
<evidence type="ECO:0000256" key="3">
    <source>
        <dbReference type="ARBA" id="ARBA00015684"/>
    </source>
</evidence>
<dbReference type="GO" id="GO:0034515">
    <property type="term" value="C:proteasome storage granule"/>
    <property type="evidence" value="ECO:0007669"/>
    <property type="project" value="TreeGrafter"/>
</dbReference>
<dbReference type="InterPro" id="IPR040623">
    <property type="entry name" value="RPN2_C"/>
</dbReference>
<feature type="region of interest" description="Disordered" evidence="7">
    <location>
        <begin position="800"/>
        <end position="883"/>
    </location>
</feature>
<feature type="domain" description="26S proteasome regulatory subunit RPN2 C-terminal" evidence="8">
    <location>
        <begin position="747"/>
        <end position="929"/>
    </location>
</feature>
<feature type="compositionally biased region" description="Basic and acidic residues" evidence="7">
    <location>
        <begin position="805"/>
        <end position="817"/>
    </location>
</feature>
<dbReference type="InterPro" id="IPR011989">
    <property type="entry name" value="ARM-like"/>
</dbReference>
<dbReference type="Pfam" id="PF01851">
    <property type="entry name" value="PC_rep"/>
    <property type="match status" value="1"/>
</dbReference>
<evidence type="ECO:0000259" key="8">
    <source>
        <dbReference type="Pfam" id="PF18004"/>
    </source>
</evidence>
<keyword evidence="11" id="KW-1185">Reference proteome</keyword>
<gene>
    <name evidence="10" type="primary">RPN2_2</name>
    <name evidence="10" type="ORF">IWQ60_001002</name>
</gene>
<organism evidence="10 11">
    <name type="scientific">Tieghemiomyces parasiticus</name>
    <dbReference type="NCBI Taxonomy" id="78921"/>
    <lineage>
        <taxon>Eukaryota</taxon>
        <taxon>Fungi</taxon>
        <taxon>Fungi incertae sedis</taxon>
        <taxon>Zoopagomycota</taxon>
        <taxon>Kickxellomycotina</taxon>
        <taxon>Dimargaritomycetes</taxon>
        <taxon>Dimargaritales</taxon>
        <taxon>Dimargaritaceae</taxon>
        <taxon>Tieghemiomyces</taxon>
    </lineage>
</organism>
<reference evidence="10" key="1">
    <citation type="submission" date="2022-07" db="EMBL/GenBank/DDBJ databases">
        <title>Phylogenomic reconstructions and comparative analyses of Kickxellomycotina fungi.</title>
        <authorList>
            <person name="Reynolds N.K."/>
            <person name="Stajich J.E."/>
            <person name="Barry K."/>
            <person name="Grigoriev I.V."/>
            <person name="Crous P."/>
            <person name="Smith M.E."/>
        </authorList>
    </citation>
    <scope>NUCLEOTIDE SEQUENCE</scope>
    <source>
        <strain evidence="10">RSA 861</strain>
    </source>
</reference>
<accession>A0A9W8AFF2</accession>
<feature type="compositionally biased region" description="Polar residues" evidence="7">
    <location>
        <begin position="938"/>
        <end position="948"/>
    </location>
</feature>
<evidence type="ECO:0000256" key="2">
    <source>
        <dbReference type="ARBA" id="ARBA00006308"/>
    </source>
</evidence>
<evidence type="ECO:0000256" key="5">
    <source>
        <dbReference type="ARBA" id="ARBA00022942"/>
    </source>
</evidence>
<evidence type="ECO:0000259" key="9">
    <source>
        <dbReference type="Pfam" id="PF21505"/>
    </source>
</evidence>
<dbReference type="PANTHER" id="PTHR10943:SF2">
    <property type="entry name" value="26S PROTEASOME NON-ATPASE REGULATORY SUBUNIT 1"/>
    <property type="match status" value="1"/>
</dbReference>
<keyword evidence="5 6" id="KW-0647">Proteasome</keyword>
<dbReference type="PANTHER" id="PTHR10943">
    <property type="entry name" value="26S PROTEASOME NON-ATPASE REGULATORY SUBUNIT"/>
    <property type="match status" value="1"/>
</dbReference>
<dbReference type="GO" id="GO:0008540">
    <property type="term" value="C:proteasome regulatory particle, base subcomplex"/>
    <property type="evidence" value="ECO:0007669"/>
    <property type="project" value="UniProtKB-UniRule"/>
</dbReference>
<comment type="function">
    <text evidence="1 6">Acts as a regulatory subunit of the 26S proteasome which is involved in the ATP-dependent degradation of ubiquitinated proteins.</text>
</comment>
<comment type="similarity">
    <text evidence="2 6">Belongs to the proteasome subunit S1 family.</text>
</comment>
<dbReference type="Gene3D" id="1.25.10.10">
    <property type="entry name" value="Leucine-rich Repeat Variant"/>
    <property type="match status" value="1"/>
</dbReference>
<dbReference type="GO" id="GO:0030234">
    <property type="term" value="F:enzyme regulator activity"/>
    <property type="evidence" value="ECO:0007669"/>
    <property type="project" value="UniProtKB-UniRule"/>
</dbReference>
<dbReference type="EMBL" id="JANBPT010000029">
    <property type="protein sequence ID" value="KAJ1929625.1"/>
    <property type="molecule type" value="Genomic_DNA"/>
</dbReference>
<evidence type="ECO:0000256" key="6">
    <source>
        <dbReference type="PIRNR" id="PIRNR015947"/>
    </source>
</evidence>